<reference evidence="8 9" key="1">
    <citation type="submission" date="2014-04" db="EMBL/GenBank/DDBJ databases">
        <title>Evolutionary Origins and Diversification of the Mycorrhizal Mutualists.</title>
        <authorList>
            <consortium name="DOE Joint Genome Institute"/>
            <consortium name="Mycorrhizal Genomics Consortium"/>
            <person name="Kohler A."/>
            <person name="Kuo A."/>
            <person name="Nagy L.G."/>
            <person name="Floudas D."/>
            <person name="Copeland A."/>
            <person name="Barry K.W."/>
            <person name="Cichocki N."/>
            <person name="Veneault-Fourrey C."/>
            <person name="LaButti K."/>
            <person name="Lindquist E.A."/>
            <person name="Lipzen A."/>
            <person name="Lundell T."/>
            <person name="Morin E."/>
            <person name="Murat C."/>
            <person name="Riley R."/>
            <person name="Ohm R."/>
            <person name="Sun H."/>
            <person name="Tunlid A."/>
            <person name="Henrissat B."/>
            <person name="Grigoriev I.V."/>
            <person name="Hibbett D.S."/>
            <person name="Martin F."/>
        </authorList>
    </citation>
    <scope>NUCLEOTIDE SEQUENCE [LARGE SCALE GENOMIC DNA]</scope>
    <source>
        <strain evidence="8 9">Koide BX008</strain>
    </source>
</reference>
<accession>A0A0C2X733</accession>
<keyword evidence="7" id="KW-1133">Transmembrane helix</keyword>
<dbReference type="Gene3D" id="4.10.49.10">
    <property type="entry name" value="Cytochrome c oxidase subunit VIIc"/>
    <property type="match status" value="1"/>
</dbReference>
<dbReference type="GO" id="GO:0005743">
    <property type="term" value="C:mitochondrial inner membrane"/>
    <property type="evidence" value="ECO:0007669"/>
    <property type="project" value="UniProtKB-SubCell"/>
</dbReference>
<comment type="pathway">
    <text evidence="2 7">Energy metabolism; oxidative phosphorylation.</text>
</comment>
<dbReference type="AlphaFoldDB" id="A0A0C2X733"/>
<evidence type="ECO:0000256" key="1">
    <source>
        <dbReference type="ARBA" id="ARBA00004434"/>
    </source>
</evidence>
<keyword evidence="7" id="KW-0809">Transit peptide</keyword>
<evidence type="ECO:0000256" key="3">
    <source>
        <dbReference type="ARBA" id="ARBA00010514"/>
    </source>
</evidence>
<keyword evidence="7" id="KW-0812">Transmembrane</keyword>
<keyword evidence="6 7" id="KW-0472">Membrane</keyword>
<dbReference type="InterPro" id="IPR004202">
    <property type="entry name" value="COX7C/Cox8"/>
</dbReference>
<dbReference type="GO" id="GO:0006123">
    <property type="term" value="P:mitochondrial electron transport, cytochrome c to oxygen"/>
    <property type="evidence" value="ECO:0007669"/>
    <property type="project" value="UniProtKB-UniRule"/>
</dbReference>
<dbReference type="EMBL" id="KN818224">
    <property type="protein sequence ID" value="KIL70142.1"/>
    <property type="molecule type" value="Genomic_DNA"/>
</dbReference>
<dbReference type="InterPro" id="IPR036636">
    <property type="entry name" value="COX7C/Cox8_sf"/>
</dbReference>
<evidence type="ECO:0000256" key="4">
    <source>
        <dbReference type="ARBA" id="ARBA00022792"/>
    </source>
</evidence>
<evidence type="ECO:0000256" key="7">
    <source>
        <dbReference type="RuleBase" id="RU368123"/>
    </source>
</evidence>
<evidence type="ECO:0000313" key="9">
    <source>
        <dbReference type="Proteomes" id="UP000054549"/>
    </source>
</evidence>
<keyword evidence="4 7" id="KW-0999">Mitochondrion inner membrane</keyword>
<dbReference type="OrthoDB" id="9974841at2759"/>
<proteinExistence type="inferred from homology"/>
<dbReference type="UniPathway" id="UPA00705"/>
<dbReference type="GO" id="GO:0045277">
    <property type="term" value="C:respiratory chain complex IV"/>
    <property type="evidence" value="ECO:0007669"/>
    <property type="project" value="UniProtKB-UniRule"/>
</dbReference>
<gene>
    <name evidence="8" type="ORF">M378DRAFT_67661</name>
</gene>
<comment type="function">
    <text evidence="7">Component of the cytochrome c oxidase, the last enzyme in the mitochondrial electron transport chain which drives oxidative phosphorylation. The respiratory chain contains 3 multisubunit complexes succinate dehydrogenase (complex II, CII), ubiquinol-cytochrome c oxidoreductase (cytochrome b-c1 complex, complex III, CIII) and cytochrome c oxidase (complex IV, CIV), that cooperate to transfer electrons derived from NADH and succinate to molecular oxygen, creating an electrochemical gradient over the inner membrane that drives transmembrane transport and the ATP synthase. Cytochrome c oxidase is the component of the respiratory chain that catalyzes the reduction of oxygen to water. Electrons originating from reduced cytochrome c in the intermembrane space (IMS) are transferred via the dinuclear copper A center (CU(A)) of subunit 2 and heme A of subunit 1 to the active site in subunit 1, a binuclear center (BNC) formed by heme A3 and copper B (CU(B)). The BNC reduces molecular oxygen to 2 water molecules using 4 electrons from cytochrome c in the IMS and 4 protons from the mitochondrial matrix.</text>
</comment>
<evidence type="ECO:0000256" key="5">
    <source>
        <dbReference type="ARBA" id="ARBA00023128"/>
    </source>
</evidence>
<evidence type="ECO:0000256" key="2">
    <source>
        <dbReference type="ARBA" id="ARBA00004673"/>
    </source>
</evidence>
<dbReference type="InParanoid" id="A0A0C2X733"/>
<dbReference type="STRING" id="946122.A0A0C2X733"/>
<comment type="subcellular location">
    <subcellularLocation>
        <location evidence="1 7">Mitochondrion inner membrane</location>
        <topology evidence="1 7">Single-pass membrane protein</topology>
    </subcellularLocation>
</comment>
<evidence type="ECO:0000313" key="8">
    <source>
        <dbReference type="EMBL" id="KIL70142.1"/>
    </source>
</evidence>
<feature type="transmembrane region" description="Helical" evidence="7">
    <location>
        <begin position="50"/>
        <end position="70"/>
    </location>
</feature>
<dbReference type="HOGENOM" id="CLU_169812_1_1_1"/>
<dbReference type="Proteomes" id="UP000054549">
    <property type="component" value="Unassembled WGS sequence"/>
</dbReference>
<evidence type="ECO:0000256" key="6">
    <source>
        <dbReference type="ARBA" id="ARBA00023136"/>
    </source>
</evidence>
<keyword evidence="5 7" id="KW-0496">Mitochondrion</keyword>
<keyword evidence="9" id="KW-1185">Reference proteome</keyword>
<organism evidence="8 9">
    <name type="scientific">Amanita muscaria (strain Koide BX008)</name>
    <dbReference type="NCBI Taxonomy" id="946122"/>
    <lineage>
        <taxon>Eukaryota</taxon>
        <taxon>Fungi</taxon>
        <taxon>Dikarya</taxon>
        <taxon>Basidiomycota</taxon>
        <taxon>Agaricomycotina</taxon>
        <taxon>Agaricomycetes</taxon>
        <taxon>Agaricomycetidae</taxon>
        <taxon>Agaricales</taxon>
        <taxon>Pluteineae</taxon>
        <taxon>Amanitaceae</taxon>
        <taxon>Amanita</taxon>
    </lineage>
</organism>
<comment type="subunit">
    <text evidence="7">Component of the cytochrome c oxidase (complex IV, CIV), a multisubunit enzyme composed of a catalytic core of 3 subunits and several supernumerary subunits. The complex exists as a monomer or a dimer and forms supercomplexes (SCs) in the inner mitochondrial membrane with ubiquinol-cytochrome c oxidoreductase (cytochrome b-c1 complex, complex III, CIII).</text>
</comment>
<comment type="similarity">
    <text evidence="3 7">Belongs to the cytochrome c oxidase VIIc family.</text>
</comment>
<protein>
    <recommendedName>
        <fullName evidence="7">Cytochrome c oxidase subunit 8, mitochondrial</fullName>
    </recommendedName>
    <alternativeName>
        <fullName evidence="7">Cytochrome c oxidase polypeptide VIII</fullName>
    </alternativeName>
</protein>
<dbReference type="Pfam" id="PF02935">
    <property type="entry name" value="COX7C"/>
    <property type="match status" value="1"/>
</dbReference>
<name>A0A0C2X733_AMAMK</name>
<sequence>MLSTTARSFAVRQHARTFHASVLRRSEHGHYHHLPFDFPGEKKAAFGLKVFAFLVSGFSIPIFASVYQLFVTFKLVLTPKVPELCH</sequence>